<gene>
    <name evidence="4" type="ORF">FB388_2284</name>
</gene>
<dbReference type="RefSeq" id="WP_142100080.1">
    <property type="nucleotide sequence ID" value="NZ_VFPH01000001.1"/>
</dbReference>
<dbReference type="InterPro" id="IPR055568">
    <property type="entry name" value="DUF7144"/>
</dbReference>
<sequence length="162" mass="16450">MNSKPTTEPTAQANGTGPESVATHQATHTTTSWATGLARFAGLAMALLGVLYIVAGTGALFQSTAPVPGLVHVFSIDAVTWGWIHIVAGALVGLAGMAVISGTLWGRVIGIAVTAVAIGVSFLSLSHHPALSILGIMLGFAVVWALCVFDEEASAASPTMLD</sequence>
<proteinExistence type="predicted"/>
<keyword evidence="5" id="KW-1185">Reference proteome</keyword>
<keyword evidence="2" id="KW-1133">Transmembrane helix</keyword>
<keyword evidence="2" id="KW-0812">Transmembrane</keyword>
<accession>A0A543GFQ4</accession>
<dbReference type="AlphaFoldDB" id="A0A543GFQ4"/>
<feature type="transmembrane region" description="Helical" evidence="2">
    <location>
        <begin position="40"/>
        <end position="61"/>
    </location>
</feature>
<feature type="transmembrane region" description="Helical" evidence="2">
    <location>
        <begin position="81"/>
        <end position="101"/>
    </location>
</feature>
<dbReference type="Proteomes" id="UP000319818">
    <property type="component" value="Unassembled WGS sequence"/>
</dbReference>
<dbReference type="OrthoDB" id="4482242at2"/>
<feature type="domain" description="DUF7144" evidence="3">
    <location>
        <begin position="38"/>
        <end position="149"/>
    </location>
</feature>
<reference evidence="4 5" key="1">
    <citation type="submission" date="2019-06" db="EMBL/GenBank/DDBJ databases">
        <title>Sequencing the genomes of 1000 actinobacteria strains.</title>
        <authorList>
            <person name="Klenk H.-P."/>
        </authorList>
    </citation>
    <scope>NUCLEOTIDE SEQUENCE [LARGE SCALE GENOMIC DNA]</scope>
    <source>
        <strain evidence="4 5">DSM 45511</strain>
    </source>
</reference>
<evidence type="ECO:0000313" key="4">
    <source>
        <dbReference type="EMBL" id="TQM44897.1"/>
    </source>
</evidence>
<evidence type="ECO:0000259" key="3">
    <source>
        <dbReference type="Pfam" id="PF23636"/>
    </source>
</evidence>
<dbReference type="EMBL" id="VFPH01000001">
    <property type="protein sequence ID" value="TQM44897.1"/>
    <property type="molecule type" value="Genomic_DNA"/>
</dbReference>
<dbReference type="Pfam" id="PF23636">
    <property type="entry name" value="DUF7144"/>
    <property type="match status" value="1"/>
</dbReference>
<evidence type="ECO:0000313" key="5">
    <source>
        <dbReference type="Proteomes" id="UP000319818"/>
    </source>
</evidence>
<evidence type="ECO:0000256" key="1">
    <source>
        <dbReference type="SAM" id="MobiDB-lite"/>
    </source>
</evidence>
<keyword evidence="2" id="KW-0472">Membrane</keyword>
<feature type="transmembrane region" description="Helical" evidence="2">
    <location>
        <begin position="131"/>
        <end position="149"/>
    </location>
</feature>
<organism evidence="4 5">
    <name type="scientific">Pseudonocardia cypriaca</name>
    <dbReference type="NCBI Taxonomy" id="882449"/>
    <lineage>
        <taxon>Bacteria</taxon>
        <taxon>Bacillati</taxon>
        <taxon>Actinomycetota</taxon>
        <taxon>Actinomycetes</taxon>
        <taxon>Pseudonocardiales</taxon>
        <taxon>Pseudonocardiaceae</taxon>
        <taxon>Pseudonocardia</taxon>
    </lineage>
</organism>
<feature type="transmembrane region" description="Helical" evidence="2">
    <location>
        <begin position="108"/>
        <end position="125"/>
    </location>
</feature>
<protein>
    <recommendedName>
        <fullName evidence="3">DUF7144 domain-containing protein</fullName>
    </recommendedName>
</protein>
<comment type="caution">
    <text evidence="4">The sequence shown here is derived from an EMBL/GenBank/DDBJ whole genome shotgun (WGS) entry which is preliminary data.</text>
</comment>
<name>A0A543GFQ4_9PSEU</name>
<evidence type="ECO:0000256" key="2">
    <source>
        <dbReference type="SAM" id="Phobius"/>
    </source>
</evidence>
<feature type="region of interest" description="Disordered" evidence="1">
    <location>
        <begin position="1"/>
        <end position="25"/>
    </location>
</feature>